<protein>
    <submittedName>
        <fullName evidence="1">Uncharacterized protein</fullName>
    </submittedName>
</protein>
<dbReference type="EMBL" id="JAMDGZ010000039">
    <property type="protein sequence ID" value="MDD1015519.1"/>
    <property type="molecule type" value="Genomic_DNA"/>
</dbReference>
<keyword evidence="2" id="KW-1185">Reference proteome</keyword>
<proteinExistence type="predicted"/>
<gene>
    <name evidence="1" type="ORF">M5G17_17755</name>
</gene>
<evidence type="ECO:0000313" key="1">
    <source>
        <dbReference type="EMBL" id="MDD1015519.1"/>
    </source>
</evidence>
<evidence type="ECO:0000313" key="2">
    <source>
        <dbReference type="Proteomes" id="UP001148184"/>
    </source>
</evidence>
<comment type="caution">
    <text evidence="1">The sequence shown here is derived from an EMBL/GenBank/DDBJ whole genome shotgun (WGS) entry which is preliminary data.</text>
</comment>
<sequence>MWSFGNPLKNKKARMTALDKACRLLTMQLLGAKESERFIEDGKSRWPLGYCFGLLQASLEALDATVTPQQSDYDSHIKTGFGRVFGDEAFGVIQYHVSLSSWRDEQFQAGRIAGATEYVQIWNTKSDRAFGLAQYLSGNAQKE</sequence>
<reference evidence="1 2" key="1">
    <citation type="submission" date="2022-05" db="EMBL/GenBank/DDBJ databases">
        <title>Novel Pseudomonas spp. Isolated from a Rainbow Trout Aquaculture Facility.</title>
        <authorList>
            <person name="Testerman T."/>
            <person name="Graf J."/>
        </authorList>
    </citation>
    <scope>NUCLEOTIDE SEQUENCE [LARGE SCALE GENOMIC DNA]</scope>
    <source>
        <strain evidence="1 2">ID1025</strain>
    </source>
</reference>
<name>A0ABT5PB45_9PSED</name>
<dbReference type="RefSeq" id="WP_273894227.1">
    <property type="nucleotide sequence ID" value="NZ_JAMDGP010000054.1"/>
</dbReference>
<organism evidence="1 2">
    <name type="scientific">Pseudomonas rubra</name>
    <dbReference type="NCBI Taxonomy" id="2942627"/>
    <lineage>
        <taxon>Bacteria</taxon>
        <taxon>Pseudomonadati</taxon>
        <taxon>Pseudomonadota</taxon>
        <taxon>Gammaproteobacteria</taxon>
        <taxon>Pseudomonadales</taxon>
        <taxon>Pseudomonadaceae</taxon>
        <taxon>Pseudomonas</taxon>
    </lineage>
</organism>
<accession>A0ABT5PB45</accession>
<dbReference type="Proteomes" id="UP001148184">
    <property type="component" value="Unassembled WGS sequence"/>
</dbReference>